<feature type="region of interest" description="Disordered" evidence="1">
    <location>
        <begin position="18"/>
        <end position="37"/>
    </location>
</feature>
<evidence type="ECO:0000256" key="1">
    <source>
        <dbReference type="SAM" id="MobiDB-lite"/>
    </source>
</evidence>
<evidence type="ECO:0000313" key="2">
    <source>
        <dbReference type="EMBL" id="GBP58222.1"/>
    </source>
</evidence>
<dbReference type="Proteomes" id="UP000299102">
    <property type="component" value="Unassembled WGS sequence"/>
</dbReference>
<dbReference type="AlphaFoldDB" id="A0A4C1X5D6"/>
<reference evidence="2 3" key="1">
    <citation type="journal article" date="2019" name="Commun. Biol.">
        <title>The bagworm genome reveals a unique fibroin gene that provides high tensile strength.</title>
        <authorList>
            <person name="Kono N."/>
            <person name="Nakamura H."/>
            <person name="Ohtoshi R."/>
            <person name="Tomita M."/>
            <person name="Numata K."/>
            <person name="Arakawa K."/>
        </authorList>
    </citation>
    <scope>NUCLEOTIDE SEQUENCE [LARGE SCALE GENOMIC DNA]</scope>
</reference>
<proteinExistence type="predicted"/>
<feature type="region of interest" description="Disordered" evidence="1">
    <location>
        <begin position="110"/>
        <end position="137"/>
    </location>
</feature>
<accession>A0A4C1X5D6</accession>
<feature type="compositionally biased region" description="Basic residues" evidence="1">
    <location>
        <begin position="18"/>
        <end position="28"/>
    </location>
</feature>
<name>A0A4C1X5D6_EUMVA</name>
<sequence>MLAGWDVTTSLCVTREARRRSRRGRGAHGPRGAGVAGDEARDATAFGVWALPLLWYEGGHRCAVERFITLSWRRCATRPRSPVRKQIIFEETVTKTKGTNKSLNIEKRFRSAESGRRKKKGLNYDLRAPADRSPRRHSLQPKWNQYIYIKYSIDYSKLCERVEHVGPLGRAEKSRTDQSVSPDRVTRALYCNAIARNNFNVPKEVSLQKCVP</sequence>
<keyword evidence="3" id="KW-1185">Reference proteome</keyword>
<dbReference type="EMBL" id="BGZK01000729">
    <property type="protein sequence ID" value="GBP58222.1"/>
    <property type="molecule type" value="Genomic_DNA"/>
</dbReference>
<comment type="caution">
    <text evidence="2">The sequence shown here is derived from an EMBL/GenBank/DDBJ whole genome shotgun (WGS) entry which is preliminary data.</text>
</comment>
<evidence type="ECO:0000313" key="3">
    <source>
        <dbReference type="Proteomes" id="UP000299102"/>
    </source>
</evidence>
<organism evidence="2 3">
    <name type="scientific">Eumeta variegata</name>
    <name type="common">Bagworm moth</name>
    <name type="synonym">Eumeta japonica</name>
    <dbReference type="NCBI Taxonomy" id="151549"/>
    <lineage>
        <taxon>Eukaryota</taxon>
        <taxon>Metazoa</taxon>
        <taxon>Ecdysozoa</taxon>
        <taxon>Arthropoda</taxon>
        <taxon>Hexapoda</taxon>
        <taxon>Insecta</taxon>
        <taxon>Pterygota</taxon>
        <taxon>Neoptera</taxon>
        <taxon>Endopterygota</taxon>
        <taxon>Lepidoptera</taxon>
        <taxon>Glossata</taxon>
        <taxon>Ditrysia</taxon>
        <taxon>Tineoidea</taxon>
        <taxon>Psychidae</taxon>
        <taxon>Oiketicinae</taxon>
        <taxon>Eumeta</taxon>
    </lineage>
</organism>
<gene>
    <name evidence="2" type="ORF">EVAR_87800_1</name>
</gene>
<protein>
    <submittedName>
        <fullName evidence="2">Uncharacterized protein</fullName>
    </submittedName>
</protein>